<keyword evidence="3" id="KW-1185">Reference proteome</keyword>
<feature type="domain" description="Disease resistance protein At4g27190-like leucine-rich repeats" evidence="1">
    <location>
        <begin position="187"/>
        <end position="326"/>
    </location>
</feature>
<dbReference type="STRING" id="4565.A0A3B6R7B9"/>
<dbReference type="Gene3D" id="3.80.10.10">
    <property type="entry name" value="Ribonuclease Inhibitor"/>
    <property type="match status" value="1"/>
</dbReference>
<dbReference type="InterPro" id="IPR032675">
    <property type="entry name" value="LRR_dom_sf"/>
</dbReference>
<sequence length="333" mass="37580">MSDCLECKSILVVWFSASLEILSLWRMGNLTTLCNNLDMDAGGCITPLQIFPRLKRMYLNELRSLEICAENSVGQPCDSMVTFPMVEVLTVRDCPKLASIPVTPTVNELKIVGVHSTAYSLIFMRIYLGSWPFLARLTPGSPENIAMLPLDAQQHQSESPLEKLTYFDLEDLNSLDTSSPLSRPHFMPWKCFSLVEELEIGGWKSLVCWPTEELRCLDQLRVLRIRFCENLDGYTSSSKETLPLSLEEIEIFYKSMVALPPNLGNLAKLRRLDLIHYTGLKALPNGMCGLTSLRQLVIIDCPALEEFPPGLLQRLPALEFLKIHECPELKDDA</sequence>
<dbReference type="Pfam" id="PF23247">
    <property type="entry name" value="LRR_RPS2"/>
    <property type="match status" value="1"/>
</dbReference>
<organism evidence="2">
    <name type="scientific">Triticum aestivum</name>
    <name type="common">Wheat</name>
    <dbReference type="NCBI Taxonomy" id="4565"/>
    <lineage>
        <taxon>Eukaryota</taxon>
        <taxon>Viridiplantae</taxon>
        <taxon>Streptophyta</taxon>
        <taxon>Embryophyta</taxon>
        <taxon>Tracheophyta</taxon>
        <taxon>Spermatophyta</taxon>
        <taxon>Magnoliopsida</taxon>
        <taxon>Liliopsida</taxon>
        <taxon>Poales</taxon>
        <taxon>Poaceae</taxon>
        <taxon>BOP clade</taxon>
        <taxon>Pooideae</taxon>
        <taxon>Triticodae</taxon>
        <taxon>Triticeae</taxon>
        <taxon>Triticinae</taxon>
        <taxon>Triticum</taxon>
    </lineage>
</organism>
<dbReference type="SUPFAM" id="SSF52058">
    <property type="entry name" value="L domain-like"/>
    <property type="match status" value="1"/>
</dbReference>
<dbReference type="Gramene" id="TraesCS7A03G0043500.1">
    <property type="protein sequence ID" value="TraesCS7A03G0043500.1.CDS1"/>
    <property type="gene ID" value="TraesCS7A03G0043500"/>
</dbReference>
<reference evidence="2" key="2">
    <citation type="submission" date="2018-10" db="UniProtKB">
        <authorList>
            <consortium name="EnsemblPlants"/>
        </authorList>
    </citation>
    <scope>IDENTIFICATION</scope>
</reference>
<evidence type="ECO:0000259" key="1">
    <source>
        <dbReference type="Pfam" id="PF23247"/>
    </source>
</evidence>
<proteinExistence type="predicted"/>
<dbReference type="AlphaFoldDB" id="A0A3B6R7B9"/>
<dbReference type="PANTHER" id="PTHR36766">
    <property type="entry name" value="PLANT BROAD-SPECTRUM MILDEW RESISTANCE PROTEIN RPW8"/>
    <property type="match status" value="1"/>
</dbReference>
<evidence type="ECO:0000313" key="3">
    <source>
        <dbReference type="Proteomes" id="UP000019116"/>
    </source>
</evidence>
<accession>A0A3B6R7B9</accession>
<evidence type="ECO:0000313" key="2">
    <source>
        <dbReference type="EnsemblPlants" id="TraesCS7A02G021110.1.cds1"/>
    </source>
</evidence>
<dbReference type="PANTHER" id="PTHR36766:SF40">
    <property type="entry name" value="DISEASE RESISTANCE PROTEIN RGA3"/>
    <property type="match status" value="1"/>
</dbReference>
<dbReference type="InterPro" id="IPR057135">
    <property type="entry name" value="At4g27190-like_LRR"/>
</dbReference>
<dbReference type="Gramene" id="TraesCS7A02G021110.1">
    <property type="protein sequence ID" value="TraesCS7A02G021110.1.cds1"/>
    <property type="gene ID" value="TraesCS7A02G021110"/>
</dbReference>
<name>A0A3B6R7B9_WHEAT</name>
<dbReference type="Proteomes" id="UP000019116">
    <property type="component" value="Chromosome 7A"/>
</dbReference>
<dbReference type="EnsemblPlants" id="TraesCS7A02G021110.1">
    <property type="protein sequence ID" value="TraesCS7A02G021110.1.cds1"/>
    <property type="gene ID" value="TraesCS7A02G021110"/>
</dbReference>
<protein>
    <recommendedName>
        <fullName evidence="1">Disease resistance protein At4g27190-like leucine-rich repeats domain-containing protein</fullName>
    </recommendedName>
</protein>
<dbReference type="OrthoDB" id="690541at2759"/>
<reference evidence="2" key="1">
    <citation type="submission" date="2018-08" db="EMBL/GenBank/DDBJ databases">
        <authorList>
            <person name="Rossello M."/>
        </authorList>
    </citation>
    <scope>NUCLEOTIDE SEQUENCE [LARGE SCALE GENOMIC DNA]</scope>
    <source>
        <strain evidence="2">cv. Chinese Spring</strain>
    </source>
</reference>